<dbReference type="RefSeq" id="WP_188586107.1">
    <property type="nucleotide sequence ID" value="NZ_BMGC01000008.1"/>
</dbReference>
<evidence type="ECO:0000313" key="4">
    <source>
        <dbReference type="Proteomes" id="UP000621454"/>
    </source>
</evidence>
<feature type="transmembrane region" description="Helical" evidence="1">
    <location>
        <begin position="73"/>
        <end position="93"/>
    </location>
</feature>
<dbReference type="GO" id="GO:0080120">
    <property type="term" value="P:CAAX-box protein maturation"/>
    <property type="evidence" value="ECO:0007669"/>
    <property type="project" value="UniProtKB-ARBA"/>
</dbReference>
<gene>
    <name evidence="3" type="ORF">GCM10011489_16520</name>
</gene>
<feature type="transmembrane region" description="Helical" evidence="1">
    <location>
        <begin position="37"/>
        <end position="61"/>
    </location>
</feature>
<dbReference type="Pfam" id="PF02517">
    <property type="entry name" value="Rce1-like"/>
    <property type="match status" value="1"/>
</dbReference>
<dbReference type="GO" id="GO:0004175">
    <property type="term" value="F:endopeptidase activity"/>
    <property type="evidence" value="ECO:0007669"/>
    <property type="project" value="UniProtKB-ARBA"/>
</dbReference>
<feature type="domain" description="CAAX prenyl protease 2/Lysostaphin resistance protein A-like" evidence="2">
    <location>
        <begin position="114"/>
        <end position="199"/>
    </location>
</feature>
<keyword evidence="1" id="KW-1133">Transmembrane helix</keyword>
<feature type="transmembrane region" description="Helical" evidence="1">
    <location>
        <begin position="12"/>
        <end position="31"/>
    </location>
</feature>
<dbReference type="AlphaFoldDB" id="A0A916T3K9"/>
<feature type="transmembrane region" description="Helical" evidence="1">
    <location>
        <begin position="152"/>
        <end position="175"/>
    </location>
</feature>
<protein>
    <submittedName>
        <fullName evidence="3">Abortive infection protein</fullName>
    </submittedName>
</protein>
<name>A0A916T3K9_9ACTN</name>
<keyword evidence="1" id="KW-0472">Membrane</keyword>
<comment type="caution">
    <text evidence="3">The sequence shown here is derived from an EMBL/GenBank/DDBJ whole genome shotgun (WGS) entry which is preliminary data.</text>
</comment>
<keyword evidence="1" id="KW-0812">Transmembrane</keyword>
<reference evidence="3" key="1">
    <citation type="journal article" date="2014" name="Int. J. Syst. Evol. Microbiol.">
        <title>Complete genome sequence of Corynebacterium casei LMG S-19264T (=DSM 44701T), isolated from a smear-ripened cheese.</title>
        <authorList>
            <consortium name="US DOE Joint Genome Institute (JGI-PGF)"/>
            <person name="Walter F."/>
            <person name="Albersmeier A."/>
            <person name="Kalinowski J."/>
            <person name="Ruckert C."/>
        </authorList>
    </citation>
    <scope>NUCLEOTIDE SEQUENCE</scope>
    <source>
        <strain evidence="3">CGMCC 1.12827</strain>
    </source>
</reference>
<dbReference type="Proteomes" id="UP000621454">
    <property type="component" value="Unassembled WGS sequence"/>
</dbReference>
<sequence>MTTEVPTRRRRVVVAVTYVLGTALLGLSLGAHPGIGLFYLLTVLLAIVWTAGAFASGPVWWGQWRTTRSGAAALGAAVGVGLGLLFIVGAFVVREIGPIARLITEVLDHAQHGNVAIVAVITVVNGVAEELYFRGALYSALIGHHPIVTSTVLYVIATLASGNLMLAFAGILLGAVCAYERRLTSGVLAPIITHMIWGAVMVLALPPIFGV</sequence>
<dbReference type="InterPro" id="IPR003675">
    <property type="entry name" value="Rce1/LyrA-like_dom"/>
</dbReference>
<proteinExistence type="predicted"/>
<evidence type="ECO:0000256" key="1">
    <source>
        <dbReference type="SAM" id="Phobius"/>
    </source>
</evidence>
<feature type="transmembrane region" description="Helical" evidence="1">
    <location>
        <begin position="187"/>
        <end position="209"/>
    </location>
</feature>
<organism evidence="3 4">
    <name type="scientific">Gordonia jinhuaensis</name>
    <dbReference type="NCBI Taxonomy" id="1517702"/>
    <lineage>
        <taxon>Bacteria</taxon>
        <taxon>Bacillati</taxon>
        <taxon>Actinomycetota</taxon>
        <taxon>Actinomycetes</taxon>
        <taxon>Mycobacteriales</taxon>
        <taxon>Gordoniaceae</taxon>
        <taxon>Gordonia</taxon>
    </lineage>
</organism>
<keyword evidence="4" id="KW-1185">Reference proteome</keyword>
<evidence type="ECO:0000259" key="2">
    <source>
        <dbReference type="Pfam" id="PF02517"/>
    </source>
</evidence>
<accession>A0A916T3K9</accession>
<evidence type="ECO:0000313" key="3">
    <source>
        <dbReference type="EMBL" id="GGB28990.1"/>
    </source>
</evidence>
<dbReference type="EMBL" id="BMGC01000008">
    <property type="protein sequence ID" value="GGB28990.1"/>
    <property type="molecule type" value="Genomic_DNA"/>
</dbReference>
<reference evidence="3" key="2">
    <citation type="submission" date="2020-09" db="EMBL/GenBank/DDBJ databases">
        <authorList>
            <person name="Sun Q."/>
            <person name="Zhou Y."/>
        </authorList>
    </citation>
    <scope>NUCLEOTIDE SEQUENCE</scope>
    <source>
        <strain evidence="3">CGMCC 1.12827</strain>
    </source>
</reference>